<dbReference type="AlphaFoldDB" id="A0A162MC15"/>
<evidence type="ECO:0000313" key="2">
    <source>
        <dbReference type="Proteomes" id="UP000076744"/>
    </source>
</evidence>
<name>A0A162MC15_CORFA</name>
<proteinExistence type="predicted"/>
<accession>A0A162MC15</accession>
<reference evidence="1 2" key="1">
    <citation type="journal article" date="2016" name="Genome Biol. Evol.">
        <title>Divergent and convergent evolution of fungal pathogenicity.</title>
        <authorList>
            <person name="Shang Y."/>
            <person name="Xiao G."/>
            <person name="Zheng P."/>
            <person name="Cen K."/>
            <person name="Zhan S."/>
            <person name="Wang C."/>
        </authorList>
    </citation>
    <scope>NUCLEOTIDE SEQUENCE [LARGE SCALE GENOMIC DNA]</scope>
    <source>
        <strain evidence="1 2">ARSEF 2679</strain>
    </source>
</reference>
<gene>
    <name evidence="1" type="ORF">ISF_08540</name>
</gene>
<keyword evidence="2" id="KW-1185">Reference proteome</keyword>
<dbReference type="EMBL" id="AZHB01000031">
    <property type="protein sequence ID" value="OAA54060.1"/>
    <property type="molecule type" value="Genomic_DNA"/>
</dbReference>
<comment type="caution">
    <text evidence="1">The sequence shown here is derived from an EMBL/GenBank/DDBJ whole genome shotgun (WGS) entry which is preliminary data.</text>
</comment>
<sequence length="239" mass="27387">MRQIREMHEARPPRIYDSCRPNNPNIPFFASSREYENRILPELPELPELPDRDRVWLVEPGLCSIEVYEASLKKSHRRCPPLTKYICRSGVVQVALRTHPYAPTSAAEDRHLREERDICFTLLSGKEGLYIIQRLHSRGALSFPSHKLATPLGLTTTILWVQDERAQDERARHNIYRELGLGTDDSEFPRSALPHGVIPIRETDSKEWELPGAGGIARDGRATDDCGIHRIEWPPQRDA</sequence>
<dbReference type="GeneID" id="30024832"/>
<organism evidence="1 2">
    <name type="scientific">Cordyceps fumosorosea (strain ARSEF 2679)</name>
    <name type="common">Isaria fumosorosea</name>
    <dbReference type="NCBI Taxonomy" id="1081104"/>
    <lineage>
        <taxon>Eukaryota</taxon>
        <taxon>Fungi</taxon>
        <taxon>Dikarya</taxon>
        <taxon>Ascomycota</taxon>
        <taxon>Pezizomycotina</taxon>
        <taxon>Sordariomycetes</taxon>
        <taxon>Hypocreomycetidae</taxon>
        <taxon>Hypocreales</taxon>
        <taxon>Cordycipitaceae</taxon>
        <taxon>Cordyceps</taxon>
    </lineage>
</organism>
<dbReference type="Proteomes" id="UP000076744">
    <property type="component" value="Unassembled WGS sequence"/>
</dbReference>
<protein>
    <submittedName>
        <fullName evidence="1">Uncharacterized protein</fullName>
    </submittedName>
</protein>
<evidence type="ECO:0000313" key="1">
    <source>
        <dbReference type="EMBL" id="OAA54060.1"/>
    </source>
</evidence>
<dbReference type="OrthoDB" id="4864174at2759"/>
<dbReference type="RefSeq" id="XP_018700743.1">
    <property type="nucleotide sequence ID" value="XM_018852143.1"/>
</dbReference>